<gene>
    <name evidence="1" type="ORF">CHRY9293_00156</name>
</gene>
<organism evidence="1 2">
    <name type="scientific">Chryseobacterium potabilaquae</name>
    <dbReference type="NCBI Taxonomy" id="2675057"/>
    <lineage>
        <taxon>Bacteria</taxon>
        <taxon>Pseudomonadati</taxon>
        <taxon>Bacteroidota</taxon>
        <taxon>Flavobacteriia</taxon>
        <taxon>Flavobacteriales</taxon>
        <taxon>Weeksellaceae</taxon>
        <taxon>Chryseobacterium group</taxon>
        <taxon>Chryseobacterium</taxon>
    </lineage>
</organism>
<sequence>MKNIKDENQCSILFIQTILDLYCLKETMKAIESQQLDGTEINQLKDIESNIKEVEEELDIIFETQASNQGTLEYFSLKK</sequence>
<proteinExistence type="predicted"/>
<name>A0A6N4WZ72_9FLAO</name>
<accession>A0A6N4WZ72</accession>
<dbReference type="RefSeq" id="WP_162031161.1">
    <property type="nucleotide sequence ID" value="NZ_CACVBR010000001.1"/>
</dbReference>
<dbReference type="EMBL" id="CACVBR010000001">
    <property type="protein sequence ID" value="CAA7193744.1"/>
    <property type="molecule type" value="Genomic_DNA"/>
</dbReference>
<evidence type="ECO:0000313" key="2">
    <source>
        <dbReference type="Proteomes" id="UP000445144"/>
    </source>
</evidence>
<evidence type="ECO:0000313" key="1">
    <source>
        <dbReference type="EMBL" id="CAA7193744.1"/>
    </source>
</evidence>
<reference evidence="1 2" key="1">
    <citation type="submission" date="2020-01" db="EMBL/GenBank/DDBJ databases">
        <authorList>
            <person name="Rodrigo-Torres L."/>
            <person name="Arahal R. D."/>
            <person name="Lucena T."/>
        </authorList>
    </citation>
    <scope>NUCLEOTIDE SEQUENCE [LARGE SCALE GENOMIC DNA]</scope>
    <source>
        <strain evidence="1 2">CECT 9293</strain>
    </source>
</reference>
<dbReference type="Proteomes" id="UP000445144">
    <property type="component" value="Unassembled WGS sequence"/>
</dbReference>
<protein>
    <submittedName>
        <fullName evidence="1">Uncharacterized protein</fullName>
    </submittedName>
</protein>
<dbReference type="AlphaFoldDB" id="A0A6N4WZ72"/>
<keyword evidence="2" id="KW-1185">Reference proteome</keyword>